<dbReference type="InterPro" id="IPR000725">
    <property type="entry name" value="Olfact_rcpt"/>
</dbReference>
<feature type="transmembrane region" description="Helical" evidence="13">
    <location>
        <begin position="170"/>
        <end position="188"/>
    </location>
</feature>
<evidence type="ECO:0000256" key="6">
    <source>
        <dbReference type="ARBA" id="ARBA00022725"/>
    </source>
</evidence>
<comment type="caution">
    <text evidence="15">The sequence shown here is derived from an EMBL/GenBank/DDBJ whole genome shotgun (WGS) entry which is preliminary data.</text>
</comment>
<gene>
    <name evidence="15" type="ORF">J0S82_007846</name>
</gene>
<evidence type="ECO:0000256" key="7">
    <source>
        <dbReference type="ARBA" id="ARBA00022989"/>
    </source>
</evidence>
<dbReference type="PANTHER" id="PTHR48018">
    <property type="entry name" value="OLFACTORY RECEPTOR"/>
    <property type="match status" value="1"/>
</dbReference>
<keyword evidence="8 12" id="KW-0297">G-protein coupled receptor</keyword>
<evidence type="ECO:0000256" key="13">
    <source>
        <dbReference type="SAM" id="Phobius"/>
    </source>
</evidence>
<comment type="subcellular location">
    <subcellularLocation>
        <location evidence="2">Cell membrane</location>
        <topology evidence="2">Multi-pass membrane protein</topology>
    </subcellularLocation>
</comment>
<feature type="transmembrane region" description="Helical" evidence="13">
    <location>
        <begin position="227"/>
        <end position="256"/>
    </location>
</feature>
<dbReference type="InterPro" id="IPR017452">
    <property type="entry name" value="GPCR_Rhodpsn_7TM"/>
</dbReference>
<comment type="function">
    <text evidence="1">Putative odorant or sperm cell receptor.</text>
</comment>
<keyword evidence="9 13" id="KW-0472">Membrane</keyword>
<dbReference type="InterPro" id="IPR000276">
    <property type="entry name" value="GPCR_Rhodpsn"/>
</dbReference>
<feature type="domain" description="G-protein coupled receptors family 1 profile" evidence="14">
    <location>
        <begin position="71"/>
        <end position="319"/>
    </location>
</feature>
<dbReference type="Proteomes" id="UP000700334">
    <property type="component" value="Unassembled WGS sequence"/>
</dbReference>
<dbReference type="CDD" id="cd15406">
    <property type="entry name" value="7tmA_OR8D-like"/>
    <property type="match status" value="2"/>
</dbReference>
<reference evidence="15" key="1">
    <citation type="journal article" date="2021" name="Evol. Appl.">
        <title>The genome of the Pyrenean desman and the effects of bottlenecks and inbreeding on the genomic landscape of an endangered species.</title>
        <authorList>
            <person name="Escoda L."/>
            <person name="Castresana J."/>
        </authorList>
    </citation>
    <scope>NUCLEOTIDE SEQUENCE</scope>
    <source>
        <strain evidence="15">IBE-C5619</strain>
    </source>
</reference>
<evidence type="ECO:0000256" key="10">
    <source>
        <dbReference type="ARBA" id="ARBA00023170"/>
    </source>
</evidence>
<keyword evidence="4" id="KW-0716">Sensory transduction</keyword>
<accession>A0A8J6AJX2</accession>
<feature type="transmembrane region" description="Helical" evidence="13">
    <location>
        <begin position="342"/>
        <end position="368"/>
    </location>
</feature>
<feature type="domain" description="G-protein coupled receptors family 1 profile" evidence="14">
    <location>
        <begin position="358"/>
        <end position="607"/>
    </location>
</feature>
<dbReference type="Gene3D" id="1.20.1070.10">
    <property type="entry name" value="Rhodopsin 7-helix transmembrane proteins"/>
    <property type="match status" value="2"/>
</dbReference>
<evidence type="ECO:0000313" key="15">
    <source>
        <dbReference type="EMBL" id="KAG8522238.1"/>
    </source>
</evidence>
<evidence type="ECO:0000256" key="4">
    <source>
        <dbReference type="ARBA" id="ARBA00022606"/>
    </source>
</evidence>
<comment type="similarity">
    <text evidence="12">Belongs to the G-protein coupled receptor 1 family.</text>
</comment>
<dbReference type="PRINTS" id="PR00237">
    <property type="entry name" value="GPCRRHODOPSN"/>
</dbReference>
<feature type="transmembrane region" description="Helical" evidence="13">
    <location>
        <begin position="555"/>
        <end position="577"/>
    </location>
</feature>
<feature type="non-terminal residue" evidence="15">
    <location>
        <position position="1"/>
    </location>
</feature>
<sequence length="625" mass="69551">ILDHDILPDNEVCLTKPLPSASEALTTGRRMDKANHSSVTEFILEGLTDKPGLQLPLFVFFLLIYTVSMMGNVGLVFLIRFSSQLHTPMYYFLSNLSFIDLCYSSVIIPKMLVNFVSEKNFTSFPECMTQLFFFCFFGIDDSYMLTAMAYDRYVAICNPLLYNITMSNRVCFLLVTGVYTVGFFGALVHTSYISTRSFCGTNVIQHYFCDILPLLNISCSRDFTKELLVMVLVSFNVFACAIAIFISYAFIVSSILRISSAEGKSKAFSTCSSHLAAVGVFYGSIIFMYFKPSTGDTTQEKVASVFYTTVIPMLNPLIYSLRNKDVKESLKKLLNCGILSSLLYILTPIRIYVVTVVGNLGMMLLITFNAKLQSPMYFFLGNLSFIDLFYSSVVTPKLLGNFVLEQNVISYPGCMTQLFFFCAFAIGECFMLSAMAYDRYVAICNPLLYSVTMSQKVCSALVAGVYTMAILGALAHTLSMVRISFCGDNVVHHYFCDIVPLLKLSCSNTNLNELMILLVGGFDMLSTTGTIVVSYAFIIANILRIPSAEGRSKAFGTCGSHLTAVGIFYGSIVFMYFKPSSSSSLTQEKVASVFYTTVVPMLNPLIYSLRNKDVKNVLRKVLGMR</sequence>
<dbReference type="SUPFAM" id="SSF81321">
    <property type="entry name" value="Family A G protein-coupled receptor-like"/>
    <property type="match status" value="2"/>
</dbReference>
<feature type="transmembrane region" description="Helical" evidence="13">
    <location>
        <begin position="90"/>
        <end position="108"/>
    </location>
</feature>
<dbReference type="EMBL" id="JAGFMF010011443">
    <property type="protein sequence ID" value="KAG8522238.1"/>
    <property type="molecule type" value="Genomic_DNA"/>
</dbReference>
<dbReference type="PROSITE" id="PS00237">
    <property type="entry name" value="G_PROTEIN_RECEP_F1_1"/>
    <property type="match status" value="1"/>
</dbReference>
<dbReference type="GO" id="GO:0005886">
    <property type="term" value="C:plasma membrane"/>
    <property type="evidence" value="ECO:0007669"/>
    <property type="project" value="UniProtKB-SubCell"/>
</dbReference>
<dbReference type="AlphaFoldDB" id="A0A8J6AJX2"/>
<keyword evidence="3" id="KW-1003">Cell membrane</keyword>
<keyword evidence="11 12" id="KW-0807">Transducer</keyword>
<keyword evidence="10 12" id="KW-0675">Receptor</keyword>
<evidence type="ECO:0000256" key="9">
    <source>
        <dbReference type="ARBA" id="ARBA00023136"/>
    </source>
</evidence>
<dbReference type="FunFam" id="1.20.1070.10:FF:000004">
    <property type="entry name" value="Olfactory receptor"/>
    <property type="match status" value="2"/>
</dbReference>
<evidence type="ECO:0000313" key="16">
    <source>
        <dbReference type="Proteomes" id="UP000700334"/>
    </source>
</evidence>
<dbReference type="Pfam" id="PF13853">
    <property type="entry name" value="7tm_4"/>
    <property type="match status" value="2"/>
</dbReference>
<protein>
    <submittedName>
        <fullName evidence="15">Olfactory receptor 8D2</fullName>
    </submittedName>
</protein>
<feature type="transmembrane region" description="Helical" evidence="13">
    <location>
        <begin position="57"/>
        <end position="78"/>
    </location>
</feature>
<feature type="transmembrane region" description="Helical" evidence="13">
    <location>
        <begin position="128"/>
        <end position="150"/>
    </location>
</feature>
<feature type="transmembrane region" description="Helical" evidence="13">
    <location>
        <begin position="589"/>
        <end position="609"/>
    </location>
</feature>
<evidence type="ECO:0000256" key="3">
    <source>
        <dbReference type="ARBA" id="ARBA00022475"/>
    </source>
</evidence>
<feature type="transmembrane region" description="Helical" evidence="13">
    <location>
        <begin position="514"/>
        <end position="543"/>
    </location>
</feature>
<feature type="transmembrane region" description="Helical" evidence="13">
    <location>
        <begin position="418"/>
        <end position="437"/>
    </location>
</feature>
<evidence type="ECO:0000256" key="8">
    <source>
        <dbReference type="ARBA" id="ARBA00023040"/>
    </source>
</evidence>
<evidence type="ECO:0000259" key="14">
    <source>
        <dbReference type="PROSITE" id="PS50262"/>
    </source>
</evidence>
<evidence type="ECO:0000256" key="11">
    <source>
        <dbReference type="ARBA" id="ARBA00023224"/>
    </source>
</evidence>
<keyword evidence="5 12" id="KW-0812">Transmembrane</keyword>
<organism evidence="15 16">
    <name type="scientific">Galemys pyrenaicus</name>
    <name type="common">Iberian desman</name>
    <name type="synonym">Pyrenean desman</name>
    <dbReference type="NCBI Taxonomy" id="202257"/>
    <lineage>
        <taxon>Eukaryota</taxon>
        <taxon>Metazoa</taxon>
        <taxon>Chordata</taxon>
        <taxon>Craniata</taxon>
        <taxon>Vertebrata</taxon>
        <taxon>Euteleostomi</taxon>
        <taxon>Mammalia</taxon>
        <taxon>Eutheria</taxon>
        <taxon>Laurasiatheria</taxon>
        <taxon>Eulipotyphla</taxon>
        <taxon>Talpidae</taxon>
        <taxon>Galemys</taxon>
    </lineage>
</organism>
<evidence type="ECO:0000256" key="5">
    <source>
        <dbReference type="ARBA" id="ARBA00022692"/>
    </source>
</evidence>
<keyword evidence="16" id="KW-1185">Reference proteome</keyword>
<evidence type="ECO:0000256" key="2">
    <source>
        <dbReference type="ARBA" id="ARBA00004651"/>
    </source>
</evidence>
<feature type="transmembrane region" description="Helical" evidence="13">
    <location>
        <begin position="268"/>
        <end position="290"/>
    </location>
</feature>
<proteinExistence type="inferred from homology"/>
<dbReference type="GO" id="GO:0004930">
    <property type="term" value="F:G protein-coupled receptor activity"/>
    <property type="evidence" value="ECO:0007669"/>
    <property type="project" value="UniProtKB-KW"/>
</dbReference>
<dbReference type="OrthoDB" id="9442282at2759"/>
<dbReference type="PRINTS" id="PR00245">
    <property type="entry name" value="OLFACTORYR"/>
</dbReference>
<keyword evidence="7 13" id="KW-1133">Transmembrane helix</keyword>
<evidence type="ECO:0000256" key="12">
    <source>
        <dbReference type="RuleBase" id="RU000688"/>
    </source>
</evidence>
<name>A0A8J6AJX2_GALPY</name>
<dbReference type="PROSITE" id="PS50262">
    <property type="entry name" value="G_PROTEIN_RECEP_F1_2"/>
    <property type="match status" value="2"/>
</dbReference>
<feature type="transmembrane region" description="Helical" evidence="13">
    <location>
        <begin position="457"/>
        <end position="475"/>
    </location>
</feature>
<keyword evidence="6" id="KW-0552">Olfaction</keyword>
<dbReference type="GO" id="GO:0004984">
    <property type="term" value="F:olfactory receptor activity"/>
    <property type="evidence" value="ECO:0007669"/>
    <property type="project" value="InterPro"/>
</dbReference>
<evidence type="ECO:0000256" key="1">
    <source>
        <dbReference type="ARBA" id="ARBA00003929"/>
    </source>
</evidence>